<organism evidence="1 2">
    <name type="scientific">Anaerocolumna xylanovorans DSM 12503</name>
    <dbReference type="NCBI Taxonomy" id="1121345"/>
    <lineage>
        <taxon>Bacteria</taxon>
        <taxon>Bacillati</taxon>
        <taxon>Bacillota</taxon>
        <taxon>Clostridia</taxon>
        <taxon>Lachnospirales</taxon>
        <taxon>Lachnospiraceae</taxon>
        <taxon>Anaerocolumna</taxon>
    </lineage>
</organism>
<proteinExistence type="predicted"/>
<gene>
    <name evidence="1" type="ORF">SAMN02745217_02546</name>
</gene>
<evidence type="ECO:0000313" key="1">
    <source>
        <dbReference type="EMBL" id="SHO50046.1"/>
    </source>
</evidence>
<accession>A0A1M7YBU1</accession>
<dbReference type="OrthoDB" id="1955604at2"/>
<dbReference type="RefSeq" id="WP_073589237.1">
    <property type="nucleotide sequence ID" value="NZ_FRFD01000007.1"/>
</dbReference>
<dbReference type="STRING" id="1121345.SAMN02745217_02546"/>
<keyword evidence="2" id="KW-1185">Reference proteome</keyword>
<dbReference type="EMBL" id="FRFD01000007">
    <property type="protein sequence ID" value="SHO50046.1"/>
    <property type="molecule type" value="Genomic_DNA"/>
</dbReference>
<sequence>MLDKNGVEIKTGDVVKIEGAYFKNDNGFWYVENSDGDPNWCGKDHSLRKISKTGKISTASRNICFWPIMVCTNSWVKRIEAKTWNEEHATIEVVSGINRTEIGKHFEELAGNMDPEIERLEWNFGKESKCVTDQVNIQNHYREVAKTF</sequence>
<name>A0A1M7YBU1_9FIRM</name>
<evidence type="ECO:0000313" key="2">
    <source>
        <dbReference type="Proteomes" id="UP000184612"/>
    </source>
</evidence>
<protein>
    <submittedName>
        <fullName evidence="1">Uncharacterized protein</fullName>
    </submittedName>
</protein>
<dbReference type="AlphaFoldDB" id="A0A1M7YBU1"/>
<reference evidence="1 2" key="1">
    <citation type="submission" date="2016-12" db="EMBL/GenBank/DDBJ databases">
        <authorList>
            <person name="Song W.-J."/>
            <person name="Kurnit D.M."/>
        </authorList>
    </citation>
    <scope>NUCLEOTIDE SEQUENCE [LARGE SCALE GENOMIC DNA]</scope>
    <source>
        <strain evidence="1 2">DSM 12503</strain>
    </source>
</reference>
<dbReference type="Proteomes" id="UP000184612">
    <property type="component" value="Unassembled WGS sequence"/>
</dbReference>